<dbReference type="SUPFAM" id="SSF48371">
    <property type="entry name" value="ARM repeat"/>
    <property type="match status" value="1"/>
</dbReference>
<accession>A0A9W8LDG8</accession>
<reference evidence="7" key="1">
    <citation type="submission" date="2022-07" db="EMBL/GenBank/DDBJ databases">
        <title>Phylogenomic reconstructions and comparative analyses of Kickxellomycotina fungi.</title>
        <authorList>
            <person name="Reynolds N.K."/>
            <person name="Stajich J.E."/>
            <person name="Barry K."/>
            <person name="Grigoriev I.V."/>
            <person name="Crous P."/>
            <person name="Smith M.E."/>
        </authorList>
    </citation>
    <scope>NUCLEOTIDE SEQUENCE</scope>
    <source>
        <strain evidence="7">BCRC 34297</strain>
    </source>
</reference>
<dbReference type="SMART" id="SM00913">
    <property type="entry name" value="IBN_N"/>
    <property type="match status" value="1"/>
</dbReference>
<evidence type="ECO:0000313" key="7">
    <source>
        <dbReference type="EMBL" id="KAJ2755680.1"/>
    </source>
</evidence>
<dbReference type="GO" id="GO:0006606">
    <property type="term" value="P:protein import into nucleus"/>
    <property type="evidence" value="ECO:0007669"/>
    <property type="project" value="TreeGrafter"/>
</dbReference>
<dbReference type="PANTHER" id="PTHR10997:SF9">
    <property type="entry name" value="IMPORTIN-9"/>
    <property type="match status" value="1"/>
</dbReference>
<gene>
    <name evidence="7" type="ORF">GGI19_001474</name>
</gene>
<evidence type="ECO:0000256" key="2">
    <source>
        <dbReference type="ARBA" id="ARBA00007991"/>
    </source>
</evidence>
<evidence type="ECO:0000256" key="5">
    <source>
        <dbReference type="ARBA" id="ARBA00023242"/>
    </source>
</evidence>
<dbReference type="PANTHER" id="PTHR10997">
    <property type="entry name" value="IMPORTIN-7, 8, 11"/>
    <property type="match status" value="1"/>
</dbReference>
<dbReference type="InterPro" id="IPR011989">
    <property type="entry name" value="ARM-like"/>
</dbReference>
<dbReference type="Pfam" id="PF25018">
    <property type="entry name" value="HEAT_IPO9_c"/>
    <property type="match status" value="1"/>
</dbReference>
<dbReference type="InterPro" id="IPR016024">
    <property type="entry name" value="ARM-type_fold"/>
</dbReference>
<dbReference type="InterPro" id="IPR056840">
    <property type="entry name" value="HEAT_IPO9_central"/>
</dbReference>
<feature type="domain" description="Importin N-terminal" evidence="6">
    <location>
        <begin position="23"/>
        <end position="100"/>
    </location>
</feature>
<dbReference type="GO" id="GO:0005635">
    <property type="term" value="C:nuclear envelope"/>
    <property type="evidence" value="ECO:0007669"/>
    <property type="project" value="TreeGrafter"/>
</dbReference>
<evidence type="ECO:0000259" key="6">
    <source>
        <dbReference type="PROSITE" id="PS50166"/>
    </source>
</evidence>
<dbReference type="EMBL" id="JANBUH010000053">
    <property type="protein sequence ID" value="KAJ2755680.1"/>
    <property type="molecule type" value="Genomic_DNA"/>
</dbReference>
<keyword evidence="4" id="KW-0653">Protein transport</keyword>
<evidence type="ECO:0000256" key="4">
    <source>
        <dbReference type="ARBA" id="ARBA00022927"/>
    </source>
</evidence>
<dbReference type="Pfam" id="PF25758">
    <property type="entry name" value="TPR_IPO11"/>
    <property type="match status" value="1"/>
</dbReference>
<dbReference type="Pfam" id="PF03810">
    <property type="entry name" value="IBN_N"/>
    <property type="match status" value="1"/>
</dbReference>
<dbReference type="Proteomes" id="UP001140011">
    <property type="component" value="Unassembled WGS sequence"/>
</dbReference>
<dbReference type="PROSITE" id="PS50166">
    <property type="entry name" value="IMPORTIN_B_NT"/>
    <property type="match status" value="1"/>
</dbReference>
<dbReference type="OrthoDB" id="431626at2759"/>
<keyword evidence="3" id="KW-0813">Transport</keyword>
<organism evidence="7 8">
    <name type="scientific">Coemansia pectinata</name>
    <dbReference type="NCBI Taxonomy" id="1052879"/>
    <lineage>
        <taxon>Eukaryota</taxon>
        <taxon>Fungi</taxon>
        <taxon>Fungi incertae sedis</taxon>
        <taxon>Zoopagomycota</taxon>
        <taxon>Kickxellomycotina</taxon>
        <taxon>Kickxellomycetes</taxon>
        <taxon>Kickxellales</taxon>
        <taxon>Kickxellaceae</taxon>
        <taxon>Coemansia</taxon>
    </lineage>
</organism>
<proteinExistence type="inferred from homology"/>
<comment type="caution">
    <text evidence="7">The sequence shown here is derived from an EMBL/GenBank/DDBJ whole genome shotgun (WGS) entry which is preliminary data.</text>
</comment>
<dbReference type="AlphaFoldDB" id="A0A9W8LDG8"/>
<keyword evidence="8" id="KW-1185">Reference proteome</keyword>
<protein>
    <recommendedName>
        <fullName evidence="6">Importin N-terminal domain-containing protein</fullName>
    </recommendedName>
</protein>
<dbReference type="InterPro" id="IPR058669">
    <property type="entry name" value="TPR_IPO7/11-like"/>
</dbReference>
<name>A0A9W8LDG8_9FUNG</name>
<dbReference type="InterPro" id="IPR001494">
    <property type="entry name" value="Importin-beta_N"/>
</dbReference>
<comment type="subcellular location">
    <subcellularLocation>
        <location evidence="1">Nucleus</location>
    </subcellularLocation>
</comment>
<dbReference type="GO" id="GO:0005829">
    <property type="term" value="C:cytosol"/>
    <property type="evidence" value="ECO:0007669"/>
    <property type="project" value="TreeGrafter"/>
</dbReference>
<sequence length="1047" mass="114674">MEHQVFEVLQGCLSEEPNTRMRAELALKQLELNVEFSPAIANIALASEAGPAVRQAAIVQLRGYIGRHWSIGSAKYEQGPIPDQQLKCQVREKTFNLLTSDDRKLRTAAAATIASMARYDWPDEWPQLFSQLVELLHSGNRDQAHAAMCVFGEWVNSDLSGQHMEQIGTLLPQLKRIFVSGGEYSIETRIMAVRVFGDCIEIIANMSSVQNDFVATHAPPILAEWMDPILATFGQPVSTEGSASDIPLKIECIKAVVRAADGLPRLMAAHNASILDVLWQQLKALQEPYLHAFVYEESEHGESATNMLVVCDDDGSTYSIDSFLIGIFEWLSKVSESKSVRKFFVDRTEGTGLSTPTPLFNQLVGCLLNYAQITTEMMDDWADDMDLFVADEDEDGYRFNVRVSVQELLQALDMAFAQTLPSAIHWATQEHTKLALQWRQQDNSNWWLVSEAILWAIGTLSSSVVSAHESSTSGGRLDLGVLFESNVWPLAQCAAFPYGQGRSFIFASSVGQVLPASIAAAFVEASSKAVADTQLHPAVRLSAVRATGNLCRLLPSELVKSHQGTFISGLASVIPQLSEDSAHVALDAMHAALQVDQDTTATLEPVISQVVIGIWQRYPSDVLLTSIVIDIVEDMARNSQASEAFAQRALPIIGTTISQSPDGMVISSGIDILSGLIKGSPSPMPNGYTDAIFPLLMRILSTSTDGEVLQSGQACLKYFVQKDAERIAQWRDDKGVSGLDHIIRFIALMLSPDSSESSALFVGDLVAKVVQKCSSFIAGDVLAELIRVVTARLATAHTSSFCSSLLPLYAQLVVRHPSEVVDLLDGMHFGDRTGLHIVLTTWFKNYLDVQGYYSRKVSAVALTRLFALGDPRISAIVAQGDIIPNSANKGKIVTRSMSRSNPDQYTQIPAMAKIVKLLLAELEMDVEGAFARQSAAGFGTAVDDADLDDNEEDDWEDDAEYDALDEMTSAGKYAYLSDLMGDEGDFDDHDDDDEDVLEDPIYSQDLNEHLGAFFSQAVSADREGFSSTIEPTLTAKERETLHRLCSR</sequence>
<dbReference type="GO" id="GO:0031267">
    <property type="term" value="F:small GTPase binding"/>
    <property type="evidence" value="ECO:0007669"/>
    <property type="project" value="InterPro"/>
</dbReference>
<comment type="similarity">
    <text evidence="2">Belongs to the importin beta family.</text>
</comment>
<evidence type="ECO:0000313" key="8">
    <source>
        <dbReference type="Proteomes" id="UP001140011"/>
    </source>
</evidence>
<keyword evidence="5" id="KW-0539">Nucleus</keyword>
<evidence type="ECO:0000256" key="1">
    <source>
        <dbReference type="ARBA" id="ARBA00004123"/>
    </source>
</evidence>
<evidence type="ECO:0000256" key="3">
    <source>
        <dbReference type="ARBA" id="ARBA00022448"/>
    </source>
</evidence>
<dbReference type="Gene3D" id="1.25.10.10">
    <property type="entry name" value="Leucine-rich Repeat Variant"/>
    <property type="match status" value="1"/>
</dbReference>